<dbReference type="OrthoDB" id="196724at2"/>
<dbReference type="EMBL" id="VAUV01000002">
    <property type="protein sequence ID" value="TLD72307.1"/>
    <property type="molecule type" value="Genomic_DNA"/>
</dbReference>
<dbReference type="AlphaFoldDB" id="A0A5R8KJ75"/>
<feature type="transmembrane region" description="Helical" evidence="1">
    <location>
        <begin position="20"/>
        <end position="42"/>
    </location>
</feature>
<evidence type="ECO:0000256" key="1">
    <source>
        <dbReference type="SAM" id="Phobius"/>
    </source>
</evidence>
<keyword evidence="1" id="KW-0812">Transmembrane</keyword>
<reference evidence="2 3" key="1">
    <citation type="submission" date="2019-05" db="EMBL/GenBank/DDBJ databases">
        <title>Verrucobacter flavum gen. nov., sp. nov. a new member of the family Verrucomicrobiaceae.</title>
        <authorList>
            <person name="Szuroczki S."/>
            <person name="Abbaszade G."/>
            <person name="Szabo A."/>
            <person name="Felfoldi T."/>
            <person name="Schumann P."/>
            <person name="Boka K."/>
            <person name="Keki Z."/>
            <person name="Toumi M."/>
            <person name="Toth E."/>
        </authorList>
    </citation>
    <scope>NUCLEOTIDE SEQUENCE [LARGE SCALE GENOMIC DNA]</scope>
    <source>
        <strain evidence="2 3">MG-N-17</strain>
    </source>
</reference>
<organism evidence="2 3">
    <name type="scientific">Phragmitibacter flavus</name>
    <dbReference type="NCBI Taxonomy" id="2576071"/>
    <lineage>
        <taxon>Bacteria</taxon>
        <taxon>Pseudomonadati</taxon>
        <taxon>Verrucomicrobiota</taxon>
        <taxon>Verrucomicrobiia</taxon>
        <taxon>Verrucomicrobiales</taxon>
        <taxon>Verrucomicrobiaceae</taxon>
        <taxon>Phragmitibacter</taxon>
    </lineage>
</organism>
<gene>
    <name evidence="2" type="ORF">FEM03_02840</name>
</gene>
<accession>A0A5R8KJ75</accession>
<evidence type="ECO:0000313" key="2">
    <source>
        <dbReference type="EMBL" id="TLD72307.1"/>
    </source>
</evidence>
<protein>
    <submittedName>
        <fullName evidence="2">Uncharacterized protein</fullName>
    </submittedName>
</protein>
<comment type="caution">
    <text evidence="2">The sequence shown here is derived from an EMBL/GenBank/DDBJ whole genome shotgun (WGS) entry which is preliminary data.</text>
</comment>
<keyword evidence="3" id="KW-1185">Reference proteome</keyword>
<name>A0A5R8KJ75_9BACT</name>
<evidence type="ECO:0000313" key="3">
    <source>
        <dbReference type="Proteomes" id="UP000306196"/>
    </source>
</evidence>
<proteinExistence type="predicted"/>
<feature type="transmembrane region" description="Helical" evidence="1">
    <location>
        <begin position="54"/>
        <end position="71"/>
    </location>
</feature>
<sequence>MTESPQKRTRSRYFGRSRLLIVLSVLRIVASLTLLACVWFVIDVFQQRDRTSAAIALGLIILFGALRVFIFTQARHLRCPLCHGTILHSNAAHKHKHAMRIPVIGHGWAVIINALIRGKFRCMYCGTSFRTKK</sequence>
<keyword evidence="1" id="KW-0472">Membrane</keyword>
<dbReference type="RefSeq" id="WP_138084663.1">
    <property type="nucleotide sequence ID" value="NZ_VAUV01000002.1"/>
</dbReference>
<keyword evidence="1" id="KW-1133">Transmembrane helix</keyword>
<dbReference type="Proteomes" id="UP000306196">
    <property type="component" value="Unassembled WGS sequence"/>
</dbReference>